<dbReference type="GO" id="GO:0046872">
    <property type="term" value="F:metal ion binding"/>
    <property type="evidence" value="ECO:0007669"/>
    <property type="project" value="UniProtKB-KW"/>
</dbReference>
<feature type="compositionally biased region" description="Pro residues" evidence="8">
    <location>
        <begin position="1"/>
        <end position="12"/>
    </location>
</feature>
<feature type="region of interest" description="Disordered" evidence="8">
    <location>
        <begin position="1"/>
        <end position="56"/>
    </location>
</feature>
<comment type="similarity">
    <text evidence="4">Belongs to the DPH3 family.</text>
</comment>
<evidence type="ECO:0000313" key="10">
    <source>
        <dbReference type="EMBL" id="KAI7756025.1"/>
    </source>
</evidence>
<evidence type="ECO:0000313" key="11">
    <source>
        <dbReference type="Proteomes" id="UP001206925"/>
    </source>
</evidence>
<keyword evidence="11" id="KW-1185">Reference proteome</keyword>
<dbReference type="Pfam" id="PF05207">
    <property type="entry name" value="Zn_ribbon_CSL"/>
    <property type="match status" value="1"/>
</dbReference>
<evidence type="ECO:0000256" key="7">
    <source>
        <dbReference type="ARBA" id="ARBA00048125"/>
    </source>
</evidence>
<comment type="catalytic activity">
    <reaction evidence="5">
        <text>[3Fe-4S](1+)-[protein] + Fe(2+)-[Dph3] = [3Fe-4S](0)-[protein] + Fe(3+)-[Dph3]</text>
        <dbReference type="Rhea" id="RHEA:71235"/>
        <dbReference type="Rhea" id="RHEA-COMP:17996"/>
        <dbReference type="Rhea" id="RHEA-COMP:17997"/>
        <dbReference type="Rhea" id="RHEA-COMP:18002"/>
        <dbReference type="Rhea" id="RHEA-COMP:18003"/>
        <dbReference type="ChEBI" id="CHEBI:29033"/>
        <dbReference type="ChEBI" id="CHEBI:29034"/>
        <dbReference type="ChEBI" id="CHEBI:33751"/>
        <dbReference type="ChEBI" id="CHEBI:47402"/>
        <dbReference type="ChEBI" id="CHEBI:83228"/>
    </reaction>
</comment>
<dbReference type="GO" id="GO:0005829">
    <property type="term" value="C:cytosol"/>
    <property type="evidence" value="ECO:0007669"/>
    <property type="project" value="TreeGrafter"/>
</dbReference>
<dbReference type="InterPro" id="IPR036671">
    <property type="entry name" value="DPH_MB_sf"/>
</dbReference>
<organism evidence="10 11">
    <name type="scientific">Ambrosia artemisiifolia</name>
    <name type="common">Common ragweed</name>
    <dbReference type="NCBI Taxonomy" id="4212"/>
    <lineage>
        <taxon>Eukaryota</taxon>
        <taxon>Viridiplantae</taxon>
        <taxon>Streptophyta</taxon>
        <taxon>Embryophyta</taxon>
        <taxon>Tracheophyta</taxon>
        <taxon>Spermatophyta</taxon>
        <taxon>Magnoliopsida</taxon>
        <taxon>eudicotyledons</taxon>
        <taxon>Gunneridae</taxon>
        <taxon>Pentapetalae</taxon>
        <taxon>asterids</taxon>
        <taxon>campanulids</taxon>
        <taxon>Asterales</taxon>
        <taxon>Asteraceae</taxon>
        <taxon>Asteroideae</taxon>
        <taxon>Heliantheae alliance</taxon>
        <taxon>Heliantheae</taxon>
        <taxon>Ambrosia</taxon>
    </lineage>
</organism>
<dbReference type="Proteomes" id="UP001206925">
    <property type="component" value="Unassembled WGS sequence"/>
</dbReference>
<dbReference type="FunFam" id="3.10.660.10:FF:000001">
    <property type="entry name" value="Diphthamide biosynthesis 3"/>
    <property type="match status" value="1"/>
</dbReference>
<dbReference type="EMBL" id="JAMZMK010000635">
    <property type="protein sequence ID" value="KAI7756025.1"/>
    <property type="molecule type" value="Genomic_DNA"/>
</dbReference>
<comment type="caution">
    <text evidence="10">The sequence shown here is derived from an EMBL/GenBank/DDBJ whole genome shotgun (WGS) entry which is preliminary data.</text>
</comment>
<dbReference type="SUPFAM" id="SSF144217">
    <property type="entry name" value="CSL zinc finger"/>
    <property type="match status" value="1"/>
</dbReference>
<feature type="domain" description="DPH-type MB" evidence="9">
    <location>
        <begin position="58"/>
        <end position="108"/>
    </location>
</feature>
<feature type="compositionally biased region" description="Low complexity" evidence="8">
    <location>
        <begin position="13"/>
        <end position="23"/>
    </location>
</feature>
<accession>A0AAD5GUS5</accession>
<protein>
    <recommendedName>
        <fullName evidence="6">Diphthamide biosynthesis protein 3</fullName>
    </recommendedName>
</protein>
<keyword evidence="2" id="KW-0479">Metal-binding</keyword>
<dbReference type="PANTHER" id="PTHR21454">
    <property type="entry name" value="DPH3 HOMOLOG-RELATED"/>
    <property type="match status" value="1"/>
</dbReference>
<evidence type="ECO:0000256" key="4">
    <source>
        <dbReference type="ARBA" id="ARBA00024032"/>
    </source>
</evidence>
<proteinExistence type="inferred from homology"/>
<comment type="catalytic activity">
    <reaction evidence="7">
        <text>2 [3Fe-4S](0)-[protein] + 2 Fe(2+)-[Dph3] + NADH = 2 [4Fe-4S](1+)-[protein] + 2 [Dph3] + NAD(+) + H(+)</text>
        <dbReference type="Rhea" id="RHEA:71239"/>
        <dbReference type="Rhea" id="RHEA-COMP:17997"/>
        <dbReference type="Rhea" id="RHEA-COMP:17998"/>
        <dbReference type="Rhea" id="RHEA-COMP:18001"/>
        <dbReference type="Rhea" id="RHEA-COMP:18002"/>
        <dbReference type="ChEBI" id="CHEBI:15378"/>
        <dbReference type="ChEBI" id="CHEBI:29033"/>
        <dbReference type="ChEBI" id="CHEBI:33723"/>
        <dbReference type="ChEBI" id="CHEBI:47402"/>
        <dbReference type="ChEBI" id="CHEBI:57540"/>
        <dbReference type="ChEBI" id="CHEBI:57945"/>
        <dbReference type="ChEBI" id="CHEBI:83228"/>
    </reaction>
</comment>
<sequence length="137" mass="15349">LLPRPLHNPPAPTSTAPATVPTVYLDRPHAVGAQQTLASQPTPISSETKTSDEPNDVIEDMEWNEELKAFTYPCPCGDLFQITKDELKLGEEIARCPSCSLYITVIYNMEDFIEQKPKKNIEPAKQQPVAVRCYTEF</sequence>
<evidence type="ECO:0000256" key="5">
    <source>
        <dbReference type="ARBA" id="ARBA00036267"/>
    </source>
</evidence>
<reference evidence="10" key="1">
    <citation type="submission" date="2022-06" db="EMBL/GenBank/DDBJ databases">
        <title>Uncovering the hologenomic basis of an extraordinary plant invasion.</title>
        <authorList>
            <person name="Bieker V.C."/>
            <person name="Martin M.D."/>
            <person name="Gilbert T."/>
            <person name="Hodgins K."/>
            <person name="Battlay P."/>
            <person name="Petersen B."/>
            <person name="Wilson J."/>
        </authorList>
    </citation>
    <scope>NUCLEOTIDE SEQUENCE</scope>
    <source>
        <strain evidence="10">AA19_3_7</strain>
        <tissue evidence="10">Leaf</tissue>
    </source>
</reference>
<evidence type="ECO:0000256" key="1">
    <source>
        <dbReference type="ARBA" id="ARBA00005156"/>
    </source>
</evidence>
<gene>
    <name evidence="10" type="ORF">M8C21_011179</name>
</gene>
<feature type="compositionally biased region" description="Polar residues" evidence="8">
    <location>
        <begin position="33"/>
        <end position="48"/>
    </location>
</feature>
<dbReference type="InterPro" id="IPR044248">
    <property type="entry name" value="DPH3/4-like"/>
</dbReference>
<comment type="pathway">
    <text evidence="1">Protein modification; peptidyl-diphthamide biosynthesis.</text>
</comment>
<evidence type="ECO:0000259" key="9">
    <source>
        <dbReference type="PROSITE" id="PS51074"/>
    </source>
</evidence>
<dbReference type="Gene3D" id="3.10.660.10">
    <property type="entry name" value="DPH Zinc finger"/>
    <property type="match status" value="1"/>
</dbReference>
<name>A0AAD5GUS5_AMBAR</name>
<evidence type="ECO:0000256" key="6">
    <source>
        <dbReference type="ARBA" id="ARBA00041070"/>
    </source>
</evidence>
<evidence type="ECO:0000256" key="8">
    <source>
        <dbReference type="SAM" id="MobiDB-lite"/>
    </source>
</evidence>
<keyword evidence="3" id="KW-0408">Iron</keyword>
<evidence type="ECO:0000256" key="3">
    <source>
        <dbReference type="ARBA" id="ARBA00023004"/>
    </source>
</evidence>
<dbReference type="AlphaFoldDB" id="A0AAD5GUS5"/>
<dbReference type="PROSITE" id="PS51074">
    <property type="entry name" value="DPH_MB"/>
    <property type="match status" value="1"/>
</dbReference>
<dbReference type="PANTHER" id="PTHR21454:SF31">
    <property type="entry name" value="DIPHTHAMIDE BIOSYNTHESIS PROTEIN 3"/>
    <property type="match status" value="1"/>
</dbReference>
<feature type="non-terminal residue" evidence="10">
    <location>
        <position position="137"/>
    </location>
</feature>
<dbReference type="GO" id="GO:0017183">
    <property type="term" value="P:protein histidyl modification to diphthamide"/>
    <property type="evidence" value="ECO:0007669"/>
    <property type="project" value="InterPro"/>
</dbReference>
<dbReference type="InterPro" id="IPR007872">
    <property type="entry name" value="DPH_MB_dom"/>
</dbReference>
<evidence type="ECO:0000256" key="2">
    <source>
        <dbReference type="ARBA" id="ARBA00022723"/>
    </source>
</evidence>